<dbReference type="STRING" id="475255.SAMN04488101_11277"/>
<name>A0A1W2EGZ2_9SPHI</name>
<reference evidence="5 6" key="1">
    <citation type="submission" date="2017-04" db="EMBL/GenBank/DDBJ databases">
        <authorList>
            <person name="Afonso C.L."/>
            <person name="Miller P.J."/>
            <person name="Scott M.A."/>
            <person name="Spackman E."/>
            <person name="Goraichik I."/>
            <person name="Dimitrov K.M."/>
            <person name="Suarez D.L."/>
            <person name="Swayne D.E."/>
        </authorList>
    </citation>
    <scope>NUCLEOTIDE SEQUENCE [LARGE SCALE GENOMIC DNA]</scope>
    <source>
        <strain evidence="5 6">DSM 19625</strain>
    </source>
</reference>
<organism evidence="5 6">
    <name type="scientific">Pedobacter nyackensis</name>
    <dbReference type="NCBI Taxonomy" id="475255"/>
    <lineage>
        <taxon>Bacteria</taxon>
        <taxon>Pseudomonadati</taxon>
        <taxon>Bacteroidota</taxon>
        <taxon>Sphingobacteriia</taxon>
        <taxon>Sphingobacteriales</taxon>
        <taxon>Sphingobacteriaceae</taxon>
        <taxon>Pedobacter</taxon>
    </lineage>
</organism>
<evidence type="ECO:0000256" key="2">
    <source>
        <dbReference type="ARBA" id="ARBA00023125"/>
    </source>
</evidence>
<dbReference type="CDD" id="cd06986">
    <property type="entry name" value="cupin_MmsR-like_N"/>
    <property type="match status" value="1"/>
</dbReference>
<dbReference type="InterPro" id="IPR009057">
    <property type="entry name" value="Homeodomain-like_sf"/>
</dbReference>
<dbReference type="Pfam" id="PF02311">
    <property type="entry name" value="AraC_binding"/>
    <property type="match status" value="1"/>
</dbReference>
<keyword evidence="1" id="KW-0805">Transcription regulation</keyword>
<dbReference type="GO" id="GO:0043565">
    <property type="term" value="F:sequence-specific DNA binding"/>
    <property type="evidence" value="ECO:0007669"/>
    <property type="project" value="InterPro"/>
</dbReference>
<dbReference type="SMART" id="SM00342">
    <property type="entry name" value="HTH_ARAC"/>
    <property type="match status" value="1"/>
</dbReference>
<evidence type="ECO:0000256" key="3">
    <source>
        <dbReference type="ARBA" id="ARBA00023163"/>
    </source>
</evidence>
<evidence type="ECO:0000313" key="5">
    <source>
        <dbReference type="EMBL" id="SMD08905.1"/>
    </source>
</evidence>
<dbReference type="PANTHER" id="PTHR43280">
    <property type="entry name" value="ARAC-FAMILY TRANSCRIPTIONAL REGULATOR"/>
    <property type="match status" value="1"/>
</dbReference>
<evidence type="ECO:0000259" key="4">
    <source>
        <dbReference type="PROSITE" id="PS01124"/>
    </source>
</evidence>
<evidence type="ECO:0000313" key="6">
    <source>
        <dbReference type="Proteomes" id="UP000192678"/>
    </source>
</evidence>
<dbReference type="PRINTS" id="PR00032">
    <property type="entry name" value="HTHARAC"/>
</dbReference>
<keyword evidence="2 5" id="KW-0238">DNA-binding</keyword>
<proteinExistence type="predicted"/>
<dbReference type="InterPro" id="IPR020449">
    <property type="entry name" value="Tscrpt_reg_AraC-type_HTH"/>
</dbReference>
<sequence>MFLFNGLFSYNSVLSNCLLLMTKKKEGFTGQRAIVLPLKAVEKINQTLVNNLLYPTDLGYYPKAEFHYRHRKNGAQQHILIYCIAGNGWCKIKDKEFVIQANEFLVIPQGTPHAYGSNEKNPWTIYWMHFKGSTSDPMAEELFQKVLMQTNKVAFSDERIKLFDSIYDNLEQGYGKHTAGYASILSWHFLGSFLYDDRFSPIPTQKSNDVTEKAIEYMHNHIKERIILKQLCSYLGVSLSHFSLLFKQKTGYAPIEYCIYLKIQKACQLLQFSLLRINEIAVEVGINDQYYFSRLFTDTMGVPPKQYRKNSSIGK</sequence>
<dbReference type="EMBL" id="FWYB01000012">
    <property type="protein sequence ID" value="SMD08905.1"/>
    <property type="molecule type" value="Genomic_DNA"/>
</dbReference>
<gene>
    <name evidence="5" type="ORF">SAMN04488101_11277</name>
</gene>
<dbReference type="InterPro" id="IPR037923">
    <property type="entry name" value="HTH-like"/>
</dbReference>
<keyword evidence="3" id="KW-0804">Transcription</keyword>
<dbReference type="AlphaFoldDB" id="A0A1W2EGZ2"/>
<dbReference type="Gene3D" id="1.10.10.60">
    <property type="entry name" value="Homeodomain-like"/>
    <property type="match status" value="2"/>
</dbReference>
<dbReference type="GO" id="GO:0003700">
    <property type="term" value="F:DNA-binding transcription factor activity"/>
    <property type="evidence" value="ECO:0007669"/>
    <property type="project" value="InterPro"/>
</dbReference>
<dbReference type="PROSITE" id="PS00041">
    <property type="entry name" value="HTH_ARAC_FAMILY_1"/>
    <property type="match status" value="1"/>
</dbReference>
<evidence type="ECO:0000256" key="1">
    <source>
        <dbReference type="ARBA" id="ARBA00023015"/>
    </source>
</evidence>
<dbReference type="Gene3D" id="2.60.120.280">
    <property type="entry name" value="Regulatory protein AraC"/>
    <property type="match status" value="1"/>
</dbReference>
<protein>
    <submittedName>
        <fullName evidence="5">AraC-type DNA-binding protein</fullName>
    </submittedName>
</protein>
<dbReference type="PANTHER" id="PTHR43280:SF30">
    <property type="entry name" value="MMSAB OPERON REGULATORY PROTEIN"/>
    <property type="match status" value="1"/>
</dbReference>
<dbReference type="InterPro" id="IPR018062">
    <property type="entry name" value="HTH_AraC-typ_CS"/>
</dbReference>
<feature type="domain" description="HTH araC/xylS-type" evidence="4">
    <location>
        <begin position="212"/>
        <end position="310"/>
    </location>
</feature>
<dbReference type="InterPro" id="IPR018060">
    <property type="entry name" value="HTH_AraC"/>
</dbReference>
<dbReference type="Proteomes" id="UP000192678">
    <property type="component" value="Unassembled WGS sequence"/>
</dbReference>
<dbReference type="SUPFAM" id="SSF46689">
    <property type="entry name" value="Homeodomain-like"/>
    <property type="match status" value="2"/>
</dbReference>
<dbReference type="Pfam" id="PF12833">
    <property type="entry name" value="HTH_18"/>
    <property type="match status" value="1"/>
</dbReference>
<accession>A0A1W2EGZ2</accession>
<keyword evidence="6" id="KW-1185">Reference proteome</keyword>
<dbReference type="SUPFAM" id="SSF51215">
    <property type="entry name" value="Regulatory protein AraC"/>
    <property type="match status" value="1"/>
</dbReference>
<dbReference type="PROSITE" id="PS01124">
    <property type="entry name" value="HTH_ARAC_FAMILY_2"/>
    <property type="match status" value="1"/>
</dbReference>
<dbReference type="InterPro" id="IPR003313">
    <property type="entry name" value="AraC-bd"/>
</dbReference>